<comment type="caution">
    <text evidence="1">The sequence shown here is derived from an EMBL/GenBank/DDBJ whole genome shotgun (WGS) entry which is preliminary data.</text>
</comment>
<reference evidence="1 2" key="1">
    <citation type="submission" date="2017-11" db="EMBL/GenBank/DDBJ databases">
        <title>Bradyrhizobium forestalis sp. nov., an efficient nitrogen-fixing bacterium isolated from nodules of forest legume species in the Amazon.</title>
        <authorList>
            <person name="Costa E.M."/>
            <person name="Guimaraes A."/>
            <person name="Carvalho T.S."/>
            <person name="Rodrigues T.L."/>
            <person name="Ribeiro P.R.A."/>
            <person name="Lebbe L."/>
            <person name="Willems A."/>
            <person name="Moreira F.M.S."/>
        </authorList>
    </citation>
    <scope>NUCLEOTIDE SEQUENCE [LARGE SCALE GENOMIC DNA]</scope>
    <source>
        <strain evidence="1 2">INPA54B</strain>
    </source>
</reference>
<name>A0A2M8R574_9BRAD</name>
<evidence type="ECO:0000313" key="1">
    <source>
        <dbReference type="EMBL" id="PJG52962.1"/>
    </source>
</evidence>
<dbReference type="AlphaFoldDB" id="A0A2M8R574"/>
<protein>
    <submittedName>
        <fullName evidence="1">Uncharacterized protein</fullName>
    </submittedName>
</protein>
<gene>
    <name evidence="1" type="ORF">CVM73_22875</name>
</gene>
<dbReference type="EMBL" id="PGVG01000020">
    <property type="protein sequence ID" value="PJG52962.1"/>
    <property type="molecule type" value="Genomic_DNA"/>
</dbReference>
<sequence length="83" mass="9817">MQVLEVRSGNASVGKTYDVYFGEWDREMIYPLTPDQLARDYIAAMYFDPADGKHRLVGFPVNGETYRDWMAKRSEYWRSELKK</sequence>
<organism evidence="1 2">
    <name type="scientific">Bradyrhizobium forestalis</name>
    <dbReference type="NCBI Taxonomy" id="1419263"/>
    <lineage>
        <taxon>Bacteria</taxon>
        <taxon>Pseudomonadati</taxon>
        <taxon>Pseudomonadota</taxon>
        <taxon>Alphaproteobacteria</taxon>
        <taxon>Hyphomicrobiales</taxon>
        <taxon>Nitrobacteraceae</taxon>
        <taxon>Bradyrhizobium</taxon>
    </lineage>
</organism>
<dbReference type="Proteomes" id="UP000231194">
    <property type="component" value="Unassembled WGS sequence"/>
</dbReference>
<proteinExistence type="predicted"/>
<evidence type="ECO:0000313" key="2">
    <source>
        <dbReference type="Proteomes" id="UP000231194"/>
    </source>
</evidence>
<accession>A0A2M8R574</accession>
<keyword evidence="2" id="KW-1185">Reference proteome</keyword>